<gene>
    <name evidence="5" type="ORF">OGM63_22120</name>
</gene>
<feature type="domain" description="MurNAc-LAA" evidence="4">
    <location>
        <begin position="530"/>
        <end position="639"/>
    </location>
</feature>
<feature type="region of interest" description="Disordered" evidence="2">
    <location>
        <begin position="425"/>
        <end position="486"/>
    </location>
</feature>
<proteinExistence type="predicted"/>
<dbReference type="Pfam" id="PF11741">
    <property type="entry name" value="AMIN"/>
    <property type="match status" value="2"/>
</dbReference>
<dbReference type="Gene3D" id="3.40.630.40">
    <property type="entry name" value="Zn-dependent exopeptidases"/>
    <property type="match status" value="1"/>
</dbReference>
<evidence type="ECO:0000313" key="5">
    <source>
        <dbReference type="EMBL" id="MCV3216174.1"/>
    </source>
</evidence>
<dbReference type="SUPFAM" id="SSF53187">
    <property type="entry name" value="Zn-dependent exopeptidases"/>
    <property type="match status" value="1"/>
</dbReference>
<evidence type="ECO:0000256" key="3">
    <source>
        <dbReference type="SAM" id="SignalP"/>
    </source>
</evidence>
<feature type="compositionally biased region" description="Pro residues" evidence="2">
    <location>
        <begin position="434"/>
        <end position="448"/>
    </location>
</feature>
<keyword evidence="6" id="KW-1185">Reference proteome</keyword>
<comment type="caution">
    <text evidence="5">The sequence shown here is derived from an EMBL/GenBank/DDBJ whole genome shotgun (WGS) entry which is preliminary data.</text>
</comment>
<evidence type="ECO:0000256" key="1">
    <source>
        <dbReference type="ARBA" id="ARBA00022801"/>
    </source>
</evidence>
<protein>
    <submittedName>
        <fullName evidence="5">N-acetylmuramoyl-L-alanine amidase</fullName>
    </submittedName>
</protein>
<dbReference type="CDD" id="cd02696">
    <property type="entry name" value="MurNAc-LAA"/>
    <property type="match status" value="1"/>
</dbReference>
<accession>A0ABT3B5J8</accession>
<dbReference type="InterPro" id="IPR050695">
    <property type="entry name" value="N-acetylmuramoyl_amidase_3"/>
</dbReference>
<evidence type="ECO:0000313" key="6">
    <source>
        <dbReference type="Proteomes" id="UP001526143"/>
    </source>
</evidence>
<keyword evidence="3" id="KW-0732">Signal</keyword>
<dbReference type="RefSeq" id="WP_263747815.1">
    <property type="nucleotide sequence ID" value="NZ_JAOWRF010000316.1"/>
</dbReference>
<name>A0ABT3B5J8_9CYAN</name>
<evidence type="ECO:0000259" key="4">
    <source>
        <dbReference type="SMART" id="SM00646"/>
    </source>
</evidence>
<keyword evidence="1" id="KW-0378">Hydrolase</keyword>
<organism evidence="5 6">
    <name type="scientific">Plectonema radiosum NIES-515</name>
    <dbReference type="NCBI Taxonomy" id="2986073"/>
    <lineage>
        <taxon>Bacteria</taxon>
        <taxon>Bacillati</taxon>
        <taxon>Cyanobacteriota</taxon>
        <taxon>Cyanophyceae</taxon>
        <taxon>Oscillatoriophycideae</taxon>
        <taxon>Oscillatoriales</taxon>
        <taxon>Microcoleaceae</taxon>
        <taxon>Plectonema</taxon>
    </lineage>
</organism>
<dbReference type="Gene3D" id="2.60.40.3500">
    <property type="match status" value="1"/>
</dbReference>
<sequence>MKLHWLLPGTFGSILMLSSPTLAAKLDSWRFDANQNQLEINTTGAVQPQAQLIFNPTRLVIDLPGTTFGRPQLRQQVGGAITSIRVGQFDEQTTRIVVELTPGYTLDPNQVKFVGTTASRWTVQIPTPVAEGVATQPTDIAVRQSTATRDLPPRNIYNVVRTQPSNVTPATKASVIGTTQGTTQIENLRITGDGFFVRTSGGNPQIQVNRSDDRRAINIDIAGASLSPSLSQRDVSVNRYGVNRIQFSQLQTSPPVVRMTMQVDTNGSDWRASTSSIGGFIILPNTGVVRLPGSSNITVPGSSKERPVPPPVVANLPATIGSVELAATGTQLIVRGDRNLSANGSWDRSTGFYRITIPNARLAPSVRGPVFGPNSPILKVRLQQQDSNTVAIFVQPTPGAQIGELNQVGDQFVALQIQPSRRGITSSSSISGLPLPPLPPPNRVPFPDPLTNDRPTSPPPSRPVPRGRALVVVDPGHGGKDSGAPGLGGLLEKDVVLSISKRVAAILEQNGVQAVLTRDSDFFVELQGRVDIADRANATLFVSIHANSVDNRPDVNGLELYYYDSGYNLAEVVRRTILQNISTIKDRGTRKARFYVLRKSSMPSILVETGYMTGREDNPRLGNTEYQNRMAEAIARGVLRYLQR</sequence>
<reference evidence="5 6" key="1">
    <citation type="submission" date="2022-10" db="EMBL/GenBank/DDBJ databases">
        <title>Identification of biosynthetic pathway for the production of the potent trypsin inhibitor radiosumin.</title>
        <authorList>
            <person name="Fewer D.P."/>
            <person name="Delbaje E."/>
            <person name="Ouyang X."/>
            <person name="Agostino P.D."/>
            <person name="Wahlsten M."/>
            <person name="Jokela J."/>
            <person name="Permi P."/>
            <person name="Haapaniemi E."/>
            <person name="Koistinen H."/>
        </authorList>
    </citation>
    <scope>NUCLEOTIDE SEQUENCE [LARGE SCALE GENOMIC DNA]</scope>
    <source>
        <strain evidence="5 6">NIES-515</strain>
    </source>
</reference>
<dbReference type="SMART" id="SM00646">
    <property type="entry name" value="Ami_3"/>
    <property type="match status" value="1"/>
</dbReference>
<dbReference type="Proteomes" id="UP001526143">
    <property type="component" value="Unassembled WGS sequence"/>
</dbReference>
<feature type="chain" id="PRO_5045488899" evidence="3">
    <location>
        <begin position="24"/>
        <end position="644"/>
    </location>
</feature>
<dbReference type="PANTHER" id="PTHR30404">
    <property type="entry name" value="N-ACETYLMURAMOYL-L-ALANINE AMIDASE"/>
    <property type="match status" value="1"/>
</dbReference>
<dbReference type="InterPro" id="IPR002508">
    <property type="entry name" value="MurNAc-LAA_cat"/>
</dbReference>
<feature type="signal peptide" evidence="3">
    <location>
        <begin position="1"/>
        <end position="23"/>
    </location>
</feature>
<dbReference type="Pfam" id="PF01520">
    <property type="entry name" value="Amidase_3"/>
    <property type="match status" value="1"/>
</dbReference>
<dbReference type="EMBL" id="JAOWRF010000316">
    <property type="protein sequence ID" value="MCV3216174.1"/>
    <property type="molecule type" value="Genomic_DNA"/>
</dbReference>
<dbReference type="InterPro" id="IPR021731">
    <property type="entry name" value="AMIN_dom"/>
</dbReference>
<evidence type="ECO:0000256" key="2">
    <source>
        <dbReference type="SAM" id="MobiDB-lite"/>
    </source>
</evidence>
<dbReference type="PANTHER" id="PTHR30404:SF0">
    <property type="entry name" value="N-ACETYLMURAMOYL-L-ALANINE AMIDASE AMIC"/>
    <property type="match status" value="1"/>
</dbReference>